<accession>A0A1Q9R8K9</accession>
<proteinExistence type="predicted"/>
<organism evidence="2">
    <name type="scientific">Pseudomonas putida</name>
    <name type="common">Arthrobacter siderocapsulatus</name>
    <dbReference type="NCBI Taxonomy" id="303"/>
    <lineage>
        <taxon>Bacteria</taxon>
        <taxon>Pseudomonadati</taxon>
        <taxon>Pseudomonadota</taxon>
        <taxon>Gammaproteobacteria</taxon>
        <taxon>Pseudomonadales</taxon>
        <taxon>Pseudomonadaceae</taxon>
        <taxon>Pseudomonas</taxon>
    </lineage>
</organism>
<reference evidence="2" key="1">
    <citation type="submission" date="2016-10" db="EMBL/GenBank/DDBJ databases">
        <title>Genome Sequence of Pseudomonas putida GM4FR.</title>
        <authorList>
            <person name="Poehlein A."/>
            <person name="Wemheuer F."/>
            <person name="Hollensteiner J."/>
            <person name="Wemheuer B."/>
        </authorList>
    </citation>
    <scope>NUCLEOTIDE SEQUENCE [LARGE SCALE GENOMIC DNA]</scope>
    <source>
        <strain evidence="2">GM4FR</strain>
    </source>
</reference>
<sequence>MRPSGFLGIRYCLSPTGMGIYISFPTISADPGSFVERPHDGHKAQADRSPAFSRSSAARAAHRRQRRLPHLLQRAMACEISFASLWMFGDVSRGGCWVRRGIASYKQGDHYGLSGIGTLQQMWEPALPAMRRAGGARSQGRWKSHDKHLSALMQSTEGPSRIKRCVDTHTPIGLWNAAVKDFRGLS</sequence>
<comment type="caution">
    <text evidence="2">The sequence shown here is derived from an EMBL/GenBank/DDBJ whole genome shotgun (WGS) entry which is preliminary data.</text>
</comment>
<gene>
    <name evidence="2" type="ORF">PSEMO_12650</name>
</gene>
<feature type="region of interest" description="Disordered" evidence="1">
    <location>
        <begin position="38"/>
        <end position="65"/>
    </location>
</feature>
<protein>
    <submittedName>
        <fullName evidence="2">Uncharacterized protein</fullName>
    </submittedName>
</protein>
<evidence type="ECO:0000313" key="2">
    <source>
        <dbReference type="EMBL" id="OLS63698.1"/>
    </source>
</evidence>
<feature type="compositionally biased region" description="Low complexity" evidence="1">
    <location>
        <begin position="48"/>
        <end position="59"/>
    </location>
</feature>
<dbReference type="AlphaFoldDB" id="A0A1Q9R8K9"/>
<dbReference type="Proteomes" id="UP000186736">
    <property type="component" value="Unassembled WGS sequence"/>
</dbReference>
<name>A0A1Q9R8K9_PSEPU</name>
<evidence type="ECO:0000256" key="1">
    <source>
        <dbReference type="SAM" id="MobiDB-lite"/>
    </source>
</evidence>
<dbReference type="EMBL" id="MKZO01000011">
    <property type="protein sequence ID" value="OLS63698.1"/>
    <property type="molecule type" value="Genomic_DNA"/>
</dbReference>